<dbReference type="Proteomes" id="UP000198211">
    <property type="component" value="Unassembled WGS sequence"/>
</dbReference>
<reference evidence="5" key="1">
    <citation type="submission" date="2017-03" db="EMBL/GenBank/DDBJ databases">
        <title>Phytopthora megakarya and P. palmivora, two closely related causual agents of cacao black pod achieved similar genome size and gene model numbers by different mechanisms.</title>
        <authorList>
            <person name="Ali S."/>
            <person name="Shao J."/>
            <person name="Larry D.J."/>
            <person name="Kronmiller B."/>
            <person name="Shen D."/>
            <person name="Strem M.D."/>
            <person name="Melnick R.L."/>
            <person name="Guiltinan M.J."/>
            <person name="Tyler B.M."/>
            <person name="Meinhardt L.W."/>
            <person name="Bailey B.A."/>
        </authorList>
    </citation>
    <scope>NUCLEOTIDE SEQUENCE [LARGE SCALE GENOMIC DNA]</scope>
    <source>
        <strain evidence="5">zdho120</strain>
    </source>
</reference>
<accession>A0A225WPJ6</accession>
<dbReference type="EMBL" id="NBNE01000428">
    <property type="protein sequence ID" value="OWZ19551.1"/>
    <property type="molecule type" value="Genomic_DNA"/>
</dbReference>
<evidence type="ECO:0000313" key="4">
    <source>
        <dbReference type="EMBL" id="OWZ19551.1"/>
    </source>
</evidence>
<dbReference type="InterPro" id="IPR011010">
    <property type="entry name" value="DNA_brk_join_enz"/>
</dbReference>
<keyword evidence="5" id="KW-1185">Reference proteome</keyword>
<dbReference type="GO" id="GO:0006310">
    <property type="term" value="P:DNA recombination"/>
    <property type="evidence" value="ECO:0007669"/>
    <property type="project" value="UniProtKB-KW"/>
</dbReference>
<organism evidence="4 5">
    <name type="scientific">Phytophthora megakarya</name>
    <dbReference type="NCBI Taxonomy" id="4795"/>
    <lineage>
        <taxon>Eukaryota</taxon>
        <taxon>Sar</taxon>
        <taxon>Stramenopiles</taxon>
        <taxon>Oomycota</taxon>
        <taxon>Peronosporomycetes</taxon>
        <taxon>Peronosporales</taxon>
        <taxon>Peronosporaceae</taxon>
        <taxon>Phytophthora</taxon>
    </lineage>
</organism>
<feature type="region of interest" description="Disordered" evidence="2">
    <location>
        <begin position="499"/>
        <end position="522"/>
    </location>
</feature>
<feature type="region of interest" description="Disordered" evidence="2">
    <location>
        <begin position="133"/>
        <end position="176"/>
    </location>
</feature>
<name>A0A225WPJ6_9STRA</name>
<dbReference type="InterPro" id="IPR013762">
    <property type="entry name" value="Integrase-like_cat_sf"/>
</dbReference>
<sequence length="615" mass="68261">MPRGPQFGEDEEIQLCMSYLKISEDPRTGTDQTAATFWKRIQEHFTAARPAGSVTREMRSLECKWSKISSQCKMFASAKDKVERRSGASFEDEIHDAQQIYMRMEDRDGVTPTKPFKLLHCWRILRNEPLWTSTRQGEDAPAEGAAPDPDDRASGGRPQGRKAAKQEAKTNAATTHSIADLAKANKEIAIASKKRARAIQDASDIALFTVALGDLDPDSRRFFELRRLQDAALLCLLWYLFGRASDLAMVHKRNISVDASNVLFLRLVRVKTSEEQGLSIFPDVDFATCLVLAIALALVSQAAPCPELVGNLPAQAAPTAATLSPEIPLIALLNMPLALSLLLHPHVQTPGVEASLTSHSFRRGGAQHANGCDEMTARWIFDRGSWNMSTTNKGFNYIFNTSKEDHKIAKVLSGYKPKDAVSLQDLPSFDAQTLESIVEVQRVLLSSCYNLAAERYNVNKKVLDVLTACVVRHFPLLKALNPGRPVVKRVEVAISISHASDSSSHDGSNGDRLSESAFDPDTTREELHRFTTRMFRRVGELTAELAARTLPTEFGFPSIENKERLANLRVYIQKQGHAIDFMQQSIDRLLSDRDHLQASIDLDAQLPTDSDLTLP</sequence>
<feature type="domain" description="No apical meristem-associated C-terminal" evidence="3">
    <location>
        <begin position="114"/>
        <end position="227"/>
    </location>
</feature>
<protein>
    <recommendedName>
        <fullName evidence="3">No apical meristem-associated C-terminal domain-containing protein</fullName>
    </recommendedName>
</protein>
<evidence type="ECO:0000313" key="5">
    <source>
        <dbReference type="Proteomes" id="UP000198211"/>
    </source>
</evidence>
<evidence type="ECO:0000256" key="2">
    <source>
        <dbReference type="SAM" id="MobiDB-lite"/>
    </source>
</evidence>
<dbReference type="PANTHER" id="PTHR45125">
    <property type="entry name" value="F21J9.4-RELATED"/>
    <property type="match status" value="1"/>
</dbReference>
<dbReference type="GO" id="GO:0015074">
    <property type="term" value="P:DNA integration"/>
    <property type="evidence" value="ECO:0007669"/>
    <property type="project" value="InterPro"/>
</dbReference>
<dbReference type="Gene3D" id="1.10.443.10">
    <property type="entry name" value="Intergrase catalytic core"/>
    <property type="match status" value="1"/>
</dbReference>
<dbReference type="AlphaFoldDB" id="A0A225WPJ6"/>
<gene>
    <name evidence="4" type="ORF">PHMEG_0006171</name>
</gene>
<dbReference type="SUPFAM" id="SSF56349">
    <property type="entry name" value="DNA breaking-rejoining enzymes"/>
    <property type="match status" value="1"/>
</dbReference>
<dbReference type="OrthoDB" id="167869at2759"/>
<dbReference type="InterPro" id="IPR029466">
    <property type="entry name" value="NAM-associated_C"/>
</dbReference>
<keyword evidence="1" id="KW-0233">DNA recombination</keyword>
<dbReference type="Pfam" id="PF14303">
    <property type="entry name" value="NAM-associated"/>
    <property type="match status" value="1"/>
</dbReference>
<dbReference type="GO" id="GO:0003677">
    <property type="term" value="F:DNA binding"/>
    <property type="evidence" value="ECO:0007669"/>
    <property type="project" value="InterPro"/>
</dbReference>
<proteinExistence type="predicted"/>
<comment type="caution">
    <text evidence="4">The sequence shown here is derived from an EMBL/GenBank/DDBJ whole genome shotgun (WGS) entry which is preliminary data.</text>
</comment>
<evidence type="ECO:0000256" key="1">
    <source>
        <dbReference type="ARBA" id="ARBA00023172"/>
    </source>
</evidence>
<evidence type="ECO:0000259" key="3">
    <source>
        <dbReference type="Pfam" id="PF14303"/>
    </source>
</evidence>
<dbReference type="STRING" id="4795.A0A225WPJ6"/>